<dbReference type="AlphaFoldDB" id="A0A5B7HBG9"/>
<proteinExistence type="predicted"/>
<evidence type="ECO:0000313" key="1">
    <source>
        <dbReference type="EMBL" id="MPC67443.1"/>
    </source>
</evidence>
<sequence length="87" mass="9786">MTSSFISGNEVPYYYGGLNPKVVQQARANTEGTELSFNGCLRNFRMNNQRITGQHEAFSVNRCSSHVEPGVFFAEGPRAHIILCEFR</sequence>
<keyword evidence="2" id="KW-1185">Reference proteome</keyword>
<reference evidence="1 2" key="1">
    <citation type="submission" date="2019-05" db="EMBL/GenBank/DDBJ databases">
        <title>Another draft genome of Portunus trituberculatus and its Hox gene families provides insights of decapod evolution.</title>
        <authorList>
            <person name="Jeong J.-H."/>
            <person name="Song I."/>
            <person name="Kim S."/>
            <person name="Choi T."/>
            <person name="Kim D."/>
            <person name="Ryu S."/>
            <person name="Kim W."/>
        </authorList>
    </citation>
    <scope>NUCLEOTIDE SEQUENCE [LARGE SCALE GENOMIC DNA]</scope>
    <source>
        <tissue evidence="1">Muscle</tissue>
    </source>
</reference>
<name>A0A5B7HBG9_PORTR</name>
<dbReference type="OrthoDB" id="10011303at2759"/>
<comment type="caution">
    <text evidence="1">The sequence shown here is derived from an EMBL/GenBank/DDBJ whole genome shotgun (WGS) entry which is preliminary data.</text>
</comment>
<organism evidence="1 2">
    <name type="scientific">Portunus trituberculatus</name>
    <name type="common">Swimming crab</name>
    <name type="synonym">Neptunus trituberculatus</name>
    <dbReference type="NCBI Taxonomy" id="210409"/>
    <lineage>
        <taxon>Eukaryota</taxon>
        <taxon>Metazoa</taxon>
        <taxon>Ecdysozoa</taxon>
        <taxon>Arthropoda</taxon>
        <taxon>Crustacea</taxon>
        <taxon>Multicrustacea</taxon>
        <taxon>Malacostraca</taxon>
        <taxon>Eumalacostraca</taxon>
        <taxon>Eucarida</taxon>
        <taxon>Decapoda</taxon>
        <taxon>Pleocyemata</taxon>
        <taxon>Brachyura</taxon>
        <taxon>Eubrachyura</taxon>
        <taxon>Portunoidea</taxon>
        <taxon>Portunidae</taxon>
        <taxon>Portuninae</taxon>
        <taxon>Portunus</taxon>
    </lineage>
</organism>
<dbReference type="EMBL" id="VSRR010026254">
    <property type="protein sequence ID" value="MPC67443.1"/>
    <property type="molecule type" value="Genomic_DNA"/>
</dbReference>
<dbReference type="Proteomes" id="UP000324222">
    <property type="component" value="Unassembled WGS sequence"/>
</dbReference>
<gene>
    <name evidence="1" type="primary">epi-1_0</name>
    <name evidence="1" type="ORF">E2C01_061619</name>
</gene>
<dbReference type="Gene3D" id="2.60.120.200">
    <property type="match status" value="1"/>
</dbReference>
<evidence type="ECO:0000313" key="2">
    <source>
        <dbReference type="Proteomes" id="UP000324222"/>
    </source>
</evidence>
<protein>
    <submittedName>
        <fullName evidence="1">Laminin-like protein epi-1</fullName>
    </submittedName>
</protein>
<accession>A0A5B7HBG9</accession>